<dbReference type="Pfam" id="PF01591">
    <property type="entry name" value="6PF2K"/>
    <property type="match status" value="1"/>
</dbReference>
<dbReference type="FunFam" id="3.40.50.300:FF:001280">
    <property type="entry name" value="Related to 6-phosphofructo-2-kinase"/>
    <property type="match status" value="1"/>
</dbReference>
<protein>
    <submittedName>
        <fullName evidence="5">Elongator complex 2</fullName>
    </submittedName>
</protein>
<dbReference type="OrthoDB" id="267323at2759"/>
<dbReference type="InterPro" id="IPR013078">
    <property type="entry name" value="His_Pase_superF_clade-1"/>
</dbReference>
<feature type="domain" description="6-phosphofructo-2-kinase" evidence="4">
    <location>
        <begin position="62"/>
        <end position="286"/>
    </location>
</feature>
<dbReference type="Gene3D" id="3.40.50.1240">
    <property type="entry name" value="Phosphoglycerate mutase-like"/>
    <property type="match status" value="1"/>
</dbReference>
<dbReference type="PRINTS" id="PR00991">
    <property type="entry name" value="6PFRUCTKNASE"/>
</dbReference>
<keyword evidence="2" id="KW-0067">ATP-binding</keyword>
<dbReference type="Pfam" id="PF00300">
    <property type="entry name" value="His_Phos_1"/>
    <property type="match status" value="1"/>
</dbReference>
<dbReference type="PIRSF" id="PIRSF000709">
    <property type="entry name" value="6PFK_2-Ptase"/>
    <property type="match status" value="1"/>
</dbReference>
<dbReference type="GO" id="GO:0003873">
    <property type="term" value="F:6-phosphofructo-2-kinase activity"/>
    <property type="evidence" value="ECO:0007669"/>
    <property type="project" value="InterPro"/>
</dbReference>
<evidence type="ECO:0000256" key="2">
    <source>
        <dbReference type="ARBA" id="ARBA00022840"/>
    </source>
</evidence>
<dbReference type="GO" id="GO:0006003">
    <property type="term" value="P:fructose 2,6-bisphosphate metabolic process"/>
    <property type="evidence" value="ECO:0007669"/>
    <property type="project" value="InterPro"/>
</dbReference>
<evidence type="ECO:0000313" key="5">
    <source>
        <dbReference type="EMBL" id="KAA6408967.1"/>
    </source>
</evidence>
<organism evidence="5 6">
    <name type="scientific">Lasallia pustulata</name>
    <dbReference type="NCBI Taxonomy" id="136370"/>
    <lineage>
        <taxon>Eukaryota</taxon>
        <taxon>Fungi</taxon>
        <taxon>Dikarya</taxon>
        <taxon>Ascomycota</taxon>
        <taxon>Pezizomycotina</taxon>
        <taxon>Lecanoromycetes</taxon>
        <taxon>OSLEUM clade</taxon>
        <taxon>Umbilicariomycetidae</taxon>
        <taxon>Umbilicariales</taxon>
        <taxon>Umbilicariaceae</taxon>
        <taxon>Lasallia</taxon>
    </lineage>
</organism>
<dbReference type="SUPFAM" id="SSF53254">
    <property type="entry name" value="Phosphoglycerate mutase-like"/>
    <property type="match status" value="1"/>
</dbReference>
<comment type="caution">
    <text evidence="5">The sequence shown here is derived from an EMBL/GenBank/DDBJ whole genome shotgun (WGS) entry which is preliminary data.</text>
</comment>
<dbReference type="Gene3D" id="3.40.50.300">
    <property type="entry name" value="P-loop containing nucleotide triphosphate hydrolases"/>
    <property type="match status" value="1"/>
</dbReference>
<dbReference type="SUPFAM" id="SSF52540">
    <property type="entry name" value="P-loop containing nucleoside triphosphate hydrolases"/>
    <property type="match status" value="1"/>
</dbReference>
<dbReference type="CDD" id="cd07067">
    <property type="entry name" value="HP_PGM_like"/>
    <property type="match status" value="1"/>
</dbReference>
<evidence type="ECO:0000259" key="4">
    <source>
        <dbReference type="Pfam" id="PF01591"/>
    </source>
</evidence>
<gene>
    <name evidence="5" type="ORF">FRX48_07311</name>
</gene>
<evidence type="ECO:0000256" key="1">
    <source>
        <dbReference type="ARBA" id="ARBA00022741"/>
    </source>
</evidence>
<evidence type="ECO:0000313" key="6">
    <source>
        <dbReference type="Proteomes" id="UP000324767"/>
    </source>
</evidence>
<dbReference type="FunFam" id="3.40.50.1240:FF:000031">
    <property type="entry name" value="6-phosphofructo-2-kinase/fructose-2, 6-bisphosphatase"/>
    <property type="match status" value="1"/>
</dbReference>
<dbReference type="GO" id="GO:0004331">
    <property type="term" value="F:fructose-2,6-bisphosphate 2-phosphatase activity"/>
    <property type="evidence" value="ECO:0007669"/>
    <property type="project" value="TreeGrafter"/>
</dbReference>
<accession>A0A5M8PHU4</accession>
<reference evidence="5 6" key="1">
    <citation type="submission" date="2019-09" db="EMBL/GenBank/DDBJ databases">
        <title>The hologenome of the rock-dwelling lichen Lasallia pustulata.</title>
        <authorList>
            <person name="Greshake Tzovaras B."/>
            <person name="Segers F."/>
            <person name="Bicker A."/>
            <person name="Dal Grande F."/>
            <person name="Otte J."/>
            <person name="Hankeln T."/>
            <person name="Schmitt I."/>
            <person name="Ebersberger I."/>
        </authorList>
    </citation>
    <scope>NUCLEOTIDE SEQUENCE [LARGE SCALE GENOMIC DNA]</scope>
    <source>
        <strain evidence="5">A1-1</strain>
    </source>
</reference>
<proteinExistence type="predicted"/>
<dbReference type="SMART" id="SM00855">
    <property type="entry name" value="PGAM"/>
    <property type="match status" value="1"/>
</dbReference>
<dbReference type="PANTHER" id="PTHR10606:SF39">
    <property type="entry name" value="6-PHOSPHOFRUCTO-2-KINASE_FRUCTOSE-2,6-BISPHOSPHATASE YLR345W-RELATED"/>
    <property type="match status" value="1"/>
</dbReference>
<dbReference type="InterPro" id="IPR029033">
    <property type="entry name" value="His_PPase_superfam"/>
</dbReference>
<dbReference type="Proteomes" id="UP000324767">
    <property type="component" value="Unassembled WGS sequence"/>
</dbReference>
<keyword evidence="1" id="KW-0547">Nucleotide-binding</keyword>
<feature type="region of interest" description="Disordered" evidence="3">
    <location>
        <begin position="520"/>
        <end position="544"/>
    </location>
</feature>
<dbReference type="InterPro" id="IPR003094">
    <property type="entry name" value="6Pfruct_kin"/>
</dbReference>
<dbReference type="AlphaFoldDB" id="A0A5M8PHU4"/>
<evidence type="ECO:0000256" key="3">
    <source>
        <dbReference type="SAM" id="MobiDB-lite"/>
    </source>
</evidence>
<dbReference type="GO" id="GO:0005524">
    <property type="term" value="F:ATP binding"/>
    <property type="evidence" value="ECO:0007669"/>
    <property type="project" value="UniProtKB-KW"/>
</dbReference>
<name>A0A5M8PHU4_9LECA</name>
<dbReference type="EMBL" id="VXIT01000012">
    <property type="protein sequence ID" value="KAA6408967.1"/>
    <property type="molecule type" value="Genomic_DNA"/>
</dbReference>
<dbReference type="InterPro" id="IPR013079">
    <property type="entry name" value="6Phosfructo_kin"/>
</dbReference>
<sequence>MDENDLDGHVALCRTQLTASHSTAEVAANSPRFRRKSSTFVDAIHDLPQRVEMAPAQLYSTESGRLFHSGRIAIATVGLPARGKTHISVALARYLRWLGVKTRVFHLGDYRRATVGPGQDVPDDYFFVNETLDDASASSVLLRQKILKQCREDIYHFLNHENGQIAIYDAVNPLAAGRRSLAKEFAKHDVETLFIESACDDERIIEENVRSVKISSPDYVGWSSDDAVKHYLSRISAKIPHFETMEEPDLNYIKMINAGERVTVNNCTFGYISHRIVFYLLNLHIKSRHTYFARAGTSREEDSYKVDASLSEQGIEYAKKMGETLLQHREEERQALIDRGGPDAPLKPLTVWTSTRRRTIETAQHLYEGDYRIRQRSQMSQLNPGVCEKMSEKRIRAEYPDEVAKHEADPYHHRYPRAESYHDLAVRMEPIILELEREQDDLLIIAHESVLRVLYGYLMACNAADIPSLCFPRNEIIEIIPASYNNEAKRILIPRCPEDIIPGSPEDIKIPVPPSGVVSPMPGLGSPATGPGTPQNETRKSLENLDAAHLLVERALRP</sequence>
<dbReference type="PANTHER" id="PTHR10606">
    <property type="entry name" value="6-PHOSPHOFRUCTO-2-KINASE/FRUCTOSE-2,6-BISPHOSPHATASE"/>
    <property type="match status" value="1"/>
</dbReference>
<dbReference type="GO" id="GO:0006000">
    <property type="term" value="P:fructose metabolic process"/>
    <property type="evidence" value="ECO:0007669"/>
    <property type="project" value="InterPro"/>
</dbReference>
<dbReference type="InterPro" id="IPR027417">
    <property type="entry name" value="P-loop_NTPase"/>
</dbReference>
<dbReference type="GO" id="GO:0005829">
    <property type="term" value="C:cytosol"/>
    <property type="evidence" value="ECO:0007669"/>
    <property type="project" value="TreeGrafter"/>
</dbReference>